<dbReference type="InParanoid" id="A0A6P7FG68"/>
<accession>A0A6P7FG68</accession>
<reference evidence="1" key="1">
    <citation type="submission" date="2025-08" db="UniProtKB">
        <authorList>
            <consortium name="RefSeq"/>
        </authorList>
    </citation>
    <scope>IDENTIFICATION</scope>
    <source>
        <tissue evidence="1">Whole insect</tissue>
    </source>
</reference>
<dbReference type="AlphaFoldDB" id="A0A6P7FG68"/>
<name>A0A6P7FG68_DIAVI</name>
<organism evidence="1">
    <name type="scientific">Diabrotica virgifera virgifera</name>
    <name type="common">western corn rootworm</name>
    <dbReference type="NCBI Taxonomy" id="50390"/>
    <lineage>
        <taxon>Eukaryota</taxon>
        <taxon>Metazoa</taxon>
        <taxon>Ecdysozoa</taxon>
        <taxon>Arthropoda</taxon>
        <taxon>Hexapoda</taxon>
        <taxon>Insecta</taxon>
        <taxon>Pterygota</taxon>
        <taxon>Neoptera</taxon>
        <taxon>Endopterygota</taxon>
        <taxon>Coleoptera</taxon>
        <taxon>Polyphaga</taxon>
        <taxon>Cucujiformia</taxon>
        <taxon>Chrysomeloidea</taxon>
        <taxon>Chrysomelidae</taxon>
        <taxon>Galerucinae</taxon>
        <taxon>Diabroticina</taxon>
        <taxon>Diabroticites</taxon>
        <taxon>Diabrotica</taxon>
    </lineage>
</organism>
<protein>
    <submittedName>
        <fullName evidence="1">Uncharacterized protein LOC114327731</fullName>
    </submittedName>
</protein>
<gene>
    <name evidence="1" type="primary">LOC114327731</name>
</gene>
<sequence>MILKKNTPTAYYVTSRVMTRITCNGYACCLCYADARLTTKPSATVVPHITKPRFFLPIGTPYPRALLRKRREEAASASTEKSINTATQTYLPVETPSSVTTGTTESGPIIEVKEIFYPSWIFNRHQWKHLQRLW</sequence>
<dbReference type="RefSeq" id="XP_028132235.1">
    <property type="nucleotide sequence ID" value="XM_028276434.1"/>
</dbReference>
<evidence type="ECO:0000313" key="1">
    <source>
        <dbReference type="RefSeq" id="XP_028132235.1"/>
    </source>
</evidence>
<proteinExistence type="predicted"/>